<accession>A0AAU7G966</accession>
<sequence>MSSNNDGSGTATLRASRMEPARPRPQLVRSSFHGIDGEWGFAYDDASAGLAERWFDGRALPLTITVPFPPESEDSGIHDTGFHPVVWYRRELGEADLHAAGHRPGDRLLVHFGAVDYRAQVWVDGTLVGGHTGGHTPFSVDVTDALTADTGTHVLVVRAEDDPHDVAQPRGKQDWHETPHSIWYHRTTGIWQPVWLESVRPQHVTGLWWRSDLTAGTVTVDVELSRRVESAVRVVVAHDERILGSARVVVDDTVATVTFPLAGQANGQEYERLLWSPEHPTLLDTWVHVDVDGVEQDVVASYLGLRSVRCADGAFLLNERPVVLRSVLSQGYWPTSHLAAPSAAALKREAELIAELGFNAVRVHQKVEDDRFLYWADRLGLLVWGEMAASYTFDRRSVHATVGEWTEAVVRDRSHPSIVTWVPLNESWGVQHIAGRADQRAFAEGIYQLTRAIDPTRPVISNDGWEQGTSDLWTLHDYEADGEVLLRRYDVTDAELRALIAGIGPSGRQVRLPGTVDDGQPVMLTEFGGVAWAADEGPADAWGYSEAEDAGDYAARIGSILSAVNTATRGFRARPDGLAGWCWTQLTDTMQERNGLLTERREPKLPLATLRALVAGDTAPEQESVAAGGA</sequence>
<evidence type="ECO:0000256" key="1">
    <source>
        <dbReference type="ARBA" id="ARBA00007401"/>
    </source>
</evidence>
<dbReference type="InterPro" id="IPR017853">
    <property type="entry name" value="GH"/>
</dbReference>
<dbReference type="EMBL" id="CP157390">
    <property type="protein sequence ID" value="XBM46486.1"/>
    <property type="molecule type" value="Genomic_DNA"/>
</dbReference>
<feature type="region of interest" description="Disordered" evidence="2">
    <location>
        <begin position="1"/>
        <end position="25"/>
    </location>
</feature>
<dbReference type="GO" id="GO:0004553">
    <property type="term" value="F:hydrolase activity, hydrolyzing O-glycosyl compounds"/>
    <property type="evidence" value="ECO:0007669"/>
    <property type="project" value="InterPro"/>
</dbReference>
<dbReference type="Pfam" id="PF02836">
    <property type="entry name" value="Glyco_hydro_2_C"/>
    <property type="match status" value="1"/>
</dbReference>
<dbReference type="InterPro" id="IPR008979">
    <property type="entry name" value="Galactose-bd-like_sf"/>
</dbReference>
<feature type="domain" description="Glycoside hydrolase family 2 immunoglobulin-like beta-sandwich" evidence="3">
    <location>
        <begin position="203"/>
        <end position="306"/>
    </location>
</feature>
<dbReference type="GO" id="GO:0005975">
    <property type="term" value="P:carbohydrate metabolic process"/>
    <property type="evidence" value="ECO:0007669"/>
    <property type="project" value="InterPro"/>
</dbReference>
<name>A0AAU7G966_9MICO</name>
<keyword evidence="6" id="KW-0378">Hydrolase</keyword>
<dbReference type="Gene3D" id="3.20.20.80">
    <property type="entry name" value="Glycosidases"/>
    <property type="match status" value="1"/>
</dbReference>
<dbReference type="SUPFAM" id="SSF49785">
    <property type="entry name" value="Galactose-binding domain-like"/>
    <property type="match status" value="1"/>
</dbReference>
<evidence type="ECO:0000259" key="3">
    <source>
        <dbReference type="Pfam" id="PF00703"/>
    </source>
</evidence>
<feature type="domain" description="Glycoside hydrolase family 2 catalytic" evidence="4">
    <location>
        <begin position="309"/>
        <end position="464"/>
    </location>
</feature>
<dbReference type="InterPro" id="IPR006104">
    <property type="entry name" value="Glyco_hydro_2_N"/>
</dbReference>
<dbReference type="PANTHER" id="PTHR42732:SF3">
    <property type="entry name" value="HYDROLASE"/>
    <property type="match status" value="1"/>
</dbReference>
<comment type="similarity">
    <text evidence="1">Belongs to the glycosyl hydrolase 2 family.</text>
</comment>
<dbReference type="PANTHER" id="PTHR42732">
    <property type="entry name" value="BETA-GALACTOSIDASE"/>
    <property type="match status" value="1"/>
</dbReference>
<dbReference type="AlphaFoldDB" id="A0AAU7G966"/>
<dbReference type="Gene3D" id="2.60.120.260">
    <property type="entry name" value="Galactose-binding domain-like"/>
    <property type="match status" value="1"/>
</dbReference>
<evidence type="ECO:0000256" key="2">
    <source>
        <dbReference type="SAM" id="MobiDB-lite"/>
    </source>
</evidence>
<gene>
    <name evidence="6" type="ORF">AAME72_10305</name>
</gene>
<evidence type="ECO:0000259" key="5">
    <source>
        <dbReference type="Pfam" id="PF02837"/>
    </source>
</evidence>
<dbReference type="InterPro" id="IPR006102">
    <property type="entry name" value="Ig-like_GH2"/>
</dbReference>
<proteinExistence type="inferred from homology"/>
<evidence type="ECO:0000313" key="6">
    <source>
        <dbReference type="EMBL" id="XBM46486.1"/>
    </source>
</evidence>
<dbReference type="RefSeq" id="WP_348786471.1">
    <property type="nucleotide sequence ID" value="NZ_CP157390.1"/>
</dbReference>
<dbReference type="Pfam" id="PF02837">
    <property type="entry name" value="Glyco_hydro_2_N"/>
    <property type="match status" value="1"/>
</dbReference>
<protein>
    <submittedName>
        <fullName evidence="6">Glycoside hydrolase family 2 TIM barrel-domain containing protein</fullName>
    </submittedName>
</protein>
<feature type="compositionally biased region" description="Polar residues" evidence="2">
    <location>
        <begin position="1"/>
        <end position="13"/>
    </location>
</feature>
<reference evidence="6" key="1">
    <citation type="submission" date="2024-05" db="EMBL/GenBank/DDBJ databases">
        <title>The Natural Products Discovery Center: Release of the First 8490 Sequenced Strains for Exploring Actinobacteria Biosynthetic Diversity.</title>
        <authorList>
            <person name="Kalkreuter E."/>
            <person name="Kautsar S.A."/>
            <person name="Yang D."/>
            <person name="Bader C.D."/>
            <person name="Teijaro C.N."/>
            <person name="Fluegel L."/>
            <person name="Davis C.M."/>
            <person name="Simpson J.R."/>
            <person name="Lauterbach L."/>
            <person name="Steele A.D."/>
            <person name="Gui C."/>
            <person name="Meng S."/>
            <person name="Li G."/>
            <person name="Viehrig K."/>
            <person name="Ye F."/>
            <person name="Su P."/>
            <person name="Kiefer A.F."/>
            <person name="Nichols A."/>
            <person name="Cepeda A.J."/>
            <person name="Yan W."/>
            <person name="Fan B."/>
            <person name="Jiang Y."/>
            <person name="Adhikari A."/>
            <person name="Zheng C.-J."/>
            <person name="Schuster L."/>
            <person name="Cowan T.M."/>
            <person name="Smanski M.J."/>
            <person name="Chevrette M.G."/>
            <person name="de Carvalho L.P.S."/>
            <person name="Shen B."/>
        </authorList>
    </citation>
    <scope>NUCLEOTIDE SEQUENCE</scope>
    <source>
        <strain evidence="6">NPDC080035</strain>
    </source>
</reference>
<feature type="domain" description="Glycosyl hydrolases family 2 sugar binding" evidence="5">
    <location>
        <begin position="34"/>
        <end position="151"/>
    </location>
</feature>
<organism evidence="6">
    <name type="scientific">Leifsonia sp. NPDC080035</name>
    <dbReference type="NCBI Taxonomy" id="3143936"/>
    <lineage>
        <taxon>Bacteria</taxon>
        <taxon>Bacillati</taxon>
        <taxon>Actinomycetota</taxon>
        <taxon>Actinomycetes</taxon>
        <taxon>Micrococcales</taxon>
        <taxon>Microbacteriaceae</taxon>
        <taxon>Leifsonia</taxon>
    </lineage>
</organism>
<dbReference type="SUPFAM" id="SSF51445">
    <property type="entry name" value="(Trans)glycosidases"/>
    <property type="match status" value="1"/>
</dbReference>
<dbReference type="InterPro" id="IPR006103">
    <property type="entry name" value="Glyco_hydro_2_cat"/>
</dbReference>
<evidence type="ECO:0000259" key="4">
    <source>
        <dbReference type="Pfam" id="PF02836"/>
    </source>
</evidence>
<dbReference type="Pfam" id="PF00703">
    <property type="entry name" value="Glyco_hydro_2"/>
    <property type="match status" value="1"/>
</dbReference>
<dbReference type="InterPro" id="IPR051913">
    <property type="entry name" value="GH2_Domain-Containing"/>
</dbReference>